<evidence type="ECO:0000259" key="9">
    <source>
        <dbReference type="Pfam" id="PF01769"/>
    </source>
</evidence>
<dbReference type="GO" id="GO:0016020">
    <property type="term" value="C:membrane"/>
    <property type="evidence" value="ECO:0007669"/>
    <property type="project" value="UniProtKB-SubCell"/>
</dbReference>
<protein>
    <submittedName>
        <fullName evidence="10">Permease</fullName>
    </submittedName>
</protein>
<evidence type="ECO:0000256" key="2">
    <source>
        <dbReference type="ARBA" id="ARBA00009749"/>
    </source>
</evidence>
<feature type="transmembrane region" description="Helical" evidence="8">
    <location>
        <begin position="231"/>
        <end position="252"/>
    </location>
</feature>
<feature type="transmembrane region" description="Helical" evidence="8">
    <location>
        <begin position="358"/>
        <end position="384"/>
    </location>
</feature>
<feature type="transmembrane region" description="Helical" evidence="8">
    <location>
        <begin position="324"/>
        <end position="346"/>
    </location>
</feature>
<dbReference type="Proteomes" id="UP000016887">
    <property type="component" value="Chromosome"/>
</dbReference>
<dbReference type="Gene3D" id="1.10.357.20">
    <property type="entry name" value="SLC41 divalent cation transporters, integral membrane domain"/>
    <property type="match status" value="2"/>
</dbReference>
<comment type="similarity">
    <text evidence="2">Belongs to the SLC41A transporter family.</text>
</comment>
<evidence type="ECO:0000256" key="8">
    <source>
        <dbReference type="SAM" id="Phobius"/>
    </source>
</evidence>
<organism evidence="10 11">
    <name type="scientific">Aeropyrum camini SY1 = JCM 12091</name>
    <dbReference type="NCBI Taxonomy" id="1198449"/>
    <lineage>
        <taxon>Archaea</taxon>
        <taxon>Thermoproteota</taxon>
        <taxon>Thermoprotei</taxon>
        <taxon>Desulfurococcales</taxon>
        <taxon>Desulfurococcaceae</taxon>
        <taxon>Aeropyrum</taxon>
    </lineage>
</organism>
<evidence type="ECO:0000256" key="5">
    <source>
        <dbReference type="ARBA" id="ARBA00022842"/>
    </source>
</evidence>
<comment type="subcellular location">
    <subcellularLocation>
        <location evidence="1">Membrane</location>
        <topology evidence="1">Multi-pass membrane protein</topology>
    </subcellularLocation>
</comment>
<keyword evidence="11" id="KW-1185">Reference proteome</keyword>
<evidence type="ECO:0000313" key="10">
    <source>
        <dbReference type="EMBL" id="BAN89592.1"/>
    </source>
</evidence>
<dbReference type="GeneID" id="17109679"/>
<keyword evidence="4 8" id="KW-0812">Transmembrane</keyword>
<name>U3T7U5_9CREN</name>
<dbReference type="EMBL" id="AP012489">
    <property type="protein sequence ID" value="BAN89592.1"/>
    <property type="molecule type" value="Genomic_DNA"/>
</dbReference>
<dbReference type="eggNOG" id="arCOG00624">
    <property type="taxonomic scope" value="Archaea"/>
</dbReference>
<dbReference type="GO" id="GO:0008324">
    <property type="term" value="F:monoatomic cation transmembrane transporter activity"/>
    <property type="evidence" value="ECO:0007669"/>
    <property type="project" value="InterPro"/>
</dbReference>
<evidence type="ECO:0000256" key="1">
    <source>
        <dbReference type="ARBA" id="ARBA00004141"/>
    </source>
</evidence>
<feature type="transmembrane region" description="Helical" evidence="8">
    <location>
        <begin position="163"/>
        <end position="184"/>
    </location>
</feature>
<dbReference type="KEGG" id="acj:ACAM_0123"/>
<keyword evidence="3" id="KW-0813">Transport</keyword>
<keyword evidence="6 8" id="KW-1133">Transmembrane helix</keyword>
<gene>
    <name evidence="10" type="ORF">ACAM_0123</name>
</gene>
<dbReference type="OrthoDB" id="382123at2157"/>
<dbReference type="InterPro" id="IPR006667">
    <property type="entry name" value="SLC41_membr_dom"/>
</dbReference>
<keyword evidence="7 8" id="KW-0472">Membrane</keyword>
<feature type="transmembrane region" description="Helical" evidence="8">
    <location>
        <begin position="90"/>
        <end position="118"/>
    </location>
</feature>
<evidence type="ECO:0000313" key="11">
    <source>
        <dbReference type="Proteomes" id="UP000016887"/>
    </source>
</evidence>
<dbReference type="RefSeq" id="WP_022540872.1">
    <property type="nucleotide sequence ID" value="NC_022521.1"/>
</dbReference>
<sequence>MPSIAAALTVLRRRLRGFRDSFEIAGGLLAGNLFDTINMLVISAFSGYLVRQRGLLAVYPQLSALAGGLMLSQASRAVSLHALGAASTEFYLGGLAVSAAAGILLTAIFSSVTAVAIGLEPLTIVAAALVSLLTVLSLLTMFTWGLIVLLLRLGASPDNVLPAILTSIIDTVVLILAIFAFSTISRLGSGLLLVAIVTLSLALGFTAALYDVRLTIDTSISNLALQLIEMLAGIILSITAPLLAATGLLPVLPPLNKLAGSVAGSMASAATTSVSLYGHYLDLQTMISSMFRATVGAIPSALYIGVVGYILASGGDSAAGLQTVIATLVVAVLLSLVGSLLAWLLVAASIRAGLDPDAIAMPLATSIIDLMGVLSLSAAAWIILSF</sequence>
<dbReference type="AlphaFoldDB" id="U3T7U5"/>
<feature type="transmembrane region" description="Helical" evidence="8">
    <location>
        <begin position="190"/>
        <end position="210"/>
    </location>
</feature>
<dbReference type="SUPFAM" id="SSF161093">
    <property type="entry name" value="MgtE membrane domain-like"/>
    <property type="match status" value="2"/>
</dbReference>
<keyword evidence="5" id="KW-0460">Magnesium</keyword>
<dbReference type="STRING" id="1198449.ACAM_0123"/>
<evidence type="ECO:0000256" key="6">
    <source>
        <dbReference type="ARBA" id="ARBA00022989"/>
    </source>
</evidence>
<feature type="transmembrane region" description="Helical" evidence="8">
    <location>
        <begin position="124"/>
        <end position="151"/>
    </location>
</feature>
<dbReference type="Pfam" id="PF01769">
    <property type="entry name" value="MgtE"/>
    <property type="match status" value="1"/>
</dbReference>
<feature type="transmembrane region" description="Helical" evidence="8">
    <location>
        <begin position="290"/>
        <end position="312"/>
    </location>
</feature>
<evidence type="ECO:0000256" key="4">
    <source>
        <dbReference type="ARBA" id="ARBA00022692"/>
    </source>
</evidence>
<feature type="transmembrane region" description="Helical" evidence="8">
    <location>
        <begin position="258"/>
        <end position="278"/>
    </location>
</feature>
<evidence type="ECO:0000256" key="3">
    <source>
        <dbReference type="ARBA" id="ARBA00022448"/>
    </source>
</evidence>
<dbReference type="InterPro" id="IPR036739">
    <property type="entry name" value="SLC41_membr_dom_sf"/>
</dbReference>
<accession>U3T7U5</accession>
<feature type="domain" description="SLC41A/MgtE integral membrane" evidence="9">
    <location>
        <begin position="253"/>
        <end position="377"/>
    </location>
</feature>
<proteinExistence type="inferred from homology"/>
<feature type="transmembrane region" description="Helical" evidence="8">
    <location>
        <begin position="57"/>
        <end position="78"/>
    </location>
</feature>
<evidence type="ECO:0000256" key="7">
    <source>
        <dbReference type="ARBA" id="ARBA00023136"/>
    </source>
</evidence>
<reference evidence="10 11" key="1">
    <citation type="journal article" date="2013" name="Appl. Environ. Microbiol.">
        <title>Variation of the Virus-Related Elements within Syntenic Genomes of the Hyperthermophilic Archaeon Aeropyrum.</title>
        <authorList>
            <person name="Daifuku T."/>
            <person name="Yoshida T."/>
            <person name="Kitamura T."/>
            <person name="Kawaichi S."/>
            <person name="Inoue T."/>
            <person name="Nomura K."/>
            <person name="Yoshida Y."/>
            <person name="Kuno S."/>
            <person name="Sako Y."/>
        </authorList>
    </citation>
    <scope>NUCLEOTIDE SEQUENCE [LARGE SCALE GENOMIC DNA]</scope>
    <source>
        <strain evidence="10 11">SY1</strain>
    </source>
</reference>
<feature type="transmembrane region" description="Helical" evidence="8">
    <location>
        <begin position="21"/>
        <end position="45"/>
    </location>
</feature>